<dbReference type="EMBL" id="OVEO01000020">
    <property type="protein sequence ID" value="SPR02122.1"/>
    <property type="molecule type" value="Genomic_DNA"/>
</dbReference>
<name>A0A3P3YPK0_PLABS</name>
<evidence type="ECO:0000313" key="1">
    <source>
        <dbReference type="EMBL" id="SPR02122.1"/>
    </source>
</evidence>
<proteinExistence type="predicted"/>
<evidence type="ECO:0000313" key="2">
    <source>
        <dbReference type="Proteomes" id="UP000290189"/>
    </source>
</evidence>
<reference evidence="1 2" key="1">
    <citation type="submission" date="2018-03" db="EMBL/GenBank/DDBJ databases">
        <authorList>
            <person name="Fogelqvist J."/>
        </authorList>
    </citation>
    <scope>NUCLEOTIDE SEQUENCE [LARGE SCALE GENOMIC DNA]</scope>
</reference>
<keyword evidence="1" id="KW-0496">Mitochondrion</keyword>
<organism evidence="1 2">
    <name type="scientific">Plasmodiophora brassicae</name>
    <name type="common">Clubroot disease agent</name>
    <dbReference type="NCBI Taxonomy" id="37360"/>
    <lineage>
        <taxon>Eukaryota</taxon>
        <taxon>Sar</taxon>
        <taxon>Rhizaria</taxon>
        <taxon>Endomyxa</taxon>
        <taxon>Phytomyxea</taxon>
        <taxon>Plasmodiophorida</taxon>
        <taxon>Plasmodiophoridae</taxon>
        <taxon>Plasmodiophora</taxon>
    </lineage>
</organism>
<gene>
    <name evidence="1" type="ORF">PLBR_LOCUS9337</name>
</gene>
<sequence>MEIVGLVERIRKAKADSIPRMKPEAKSFASVFVNASAGLLCSKRSLEILHTLLIVEDPDAEPRELDLEDQMGTLAVMAEALESLGPGLLTTIDRVNKPRGTQHLFGDTTFMFKDGVVHTCRIGIEFGLMLLSVKSQKQKILAESMAIVADAHETVHVLVGAVFGDGLSPKKKKFEIAPGVRHSGYVWERYVLGGYPCGVYTVANDGQEVWEELAIYFDLRGEPMKLNKEWHARLRMGIDADVFVRACSQILIDPCYFTANRTRILRVTRPRDLDEVDVTERLGSQLDQSQVTRFIMINWQLNAVIRLSESRHECSSERGDAGPPFVPSSAYIPYVGSAIEFNRAPIIGITLRAPPQRAGHPQQALQLFYPVMSTFAYD</sequence>
<geneLocation type="mitochondrion" evidence="1"/>
<dbReference type="AlphaFoldDB" id="A0A3P3YPK0"/>
<accession>A0A3P3YPK0</accession>
<dbReference type="Proteomes" id="UP000290189">
    <property type="component" value="Unassembled WGS sequence"/>
</dbReference>
<protein>
    <submittedName>
        <fullName evidence="1">Uncharacterized protein</fullName>
    </submittedName>
</protein>